<proteinExistence type="predicted"/>
<keyword evidence="2" id="KW-1185">Reference proteome</keyword>
<dbReference type="PROSITE" id="PS51257">
    <property type="entry name" value="PROKAR_LIPOPROTEIN"/>
    <property type="match status" value="1"/>
</dbReference>
<protein>
    <recommendedName>
        <fullName evidence="3">DUF3821 domain-containing protein</fullName>
    </recommendedName>
</protein>
<sequence length="227" mass="25129">MKKILISAVVIISLLSCASAFDGRGGVGMRPGEAEAEMLFDMGIGRPWVGGDPPQRGSFDLRFSQYYSWTGWSSSSMKHIEPPRKPDPWSKTPTTVYFSYSMQPVPYVQYKTYPTYGANTLWILGDGSWTQYAQVPLGSTLTLLATSSRGGRGCLYAIDPFAKVSANSFSFFAGTSQLGFYADKPGRHQLYFIVDGQVSNRVTVDVFSFYPHHEPPVAYPPPSGPYW</sequence>
<reference evidence="1 2" key="1">
    <citation type="submission" date="2023-03" db="EMBL/GenBank/DDBJ databases">
        <title>WGS of Methanotrichaceae archaeon Mx.</title>
        <authorList>
            <person name="Sorokin D.Y."/>
            <person name="Merkel A.Y."/>
        </authorList>
    </citation>
    <scope>NUCLEOTIDE SEQUENCE [LARGE SCALE GENOMIC DNA]</scope>
    <source>
        <strain evidence="1 2">Mx</strain>
    </source>
</reference>
<accession>A0ABT5XAS3</accession>
<dbReference type="EMBL" id="JARFPK010000068">
    <property type="protein sequence ID" value="MDF0591825.1"/>
    <property type="molecule type" value="Genomic_DNA"/>
</dbReference>
<gene>
    <name evidence="1" type="ORF">P0O15_11725</name>
</gene>
<evidence type="ECO:0008006" key="3">
    <source>
        <dbReference type="Google" id="ProtNLM"/>
    </source>
</evidence>
<comment type="caution">
    <text evidence="1">The sequence shown here is derived from an EMBL/GenBank/DDBJ whole genome shotgun (WGS) entry which is preliminary data.</text>
</comment>
<dbReference type="RefSeq" id="WP_316967549.1">
    <property type="nucleotide sequence ID" value="NZ_JARFPK010000068.1"/>
</dbReference>
<dbReference type="Proteomes" id="UP001220010">
    <property type="component" value="Unassembled WGS sequence"/>
</dbReference>
<evidence type="ECO:0000313" key="1">
    <source>
        <dbReference type="EMBL" id="MDF0591825.1"/>
    </source>
</evidence>
<evidence type="ECO:0000313" key="2">
    <source>
        <dbReference type="Proteomes" id="UP001220010"/>
    </source>
</evidence>
<organism evidence="1 2">
    <name type="scientific">Candidatus Methanocrinis natronophilus</name>
    <dbReference type="NCBI Taxonomy" id="3033396"/>
    <lineage>
        <taxon>Archaea</taxon>
        <taxon>Methanobacteriati</taxon>
        <taxon>Methanobacteriota</taxon>
        <taxon>Stenosarchaea group</taxon>
        <taxon>Methanomicrobia</taxon>
        <taxon>Methanotrichales</taxon>
        <taxon>Methanotrichaceae</taxon>
        <taxon>Methanocrinis</taxon>
    </lineage>
</organism>
<name>A0ABT5XAS3_9EURY</name>